<evidence type="ECO:0000313" key="4">
    <source>
        <dbReference type="Proteomes" id="UP000319771"/>
    </source>
</evidence>
<name>A0A538U432_UNCEI</name>
<dbReference type="Gene3D" id="2.60.40.10">
    <property type="entry name" value="Immunoglobulins"/>
    <property type="match status" value="1"/>
</dbReference>
<dbReference type="CDD" id="cd00146">
    <property type="entry name" value="PKD"/>
    <property type="match status" value="1"/>
</dbReference>
<dbReference type="InterPro" id="IPR007742">
    <property type="entry name" value="NosD_dom"/>
</dbReference>
<reference evidence="3 4" key="1">
    <citation type="journal article" date="2019" name="Nat. Microbiol.">
        <title>Mediterranean grassland soil C-N compound turnover is dependent on rainfall and depth, and is mediated by genomically divergent microorganisms.</title>
        <authorList>
            <person name="Diamond S."/>
            <person name="Andeer P.F."/>
            <person name="Li Z."/>
            <person name="Crits-Christoph A."/>
            <person name="Burstein D."/>
            <person name="Anantharaman K."/>
            <person name="Lane K.R."/>
            <person name="Thomas B.C."/>
            <person name="Pan C."/>
            <person name="Northen T.R."/>
            <person name="Banfield J.F."/>
        </authorList>
    </citation>
    <scope>NUCLEOTIDE SEQUENCE [LARGE SCALE GENOMIC DNA]</scope>
    <source>
        <strain evidence="3">WS_11</strain>
    </source>
</reference>
<dbReference type="InterPro" id="IPR008979">
    <property type="entry name" value="Galactose-bd-like_sf"/>
</dbReference>
<dbReference type="InterPro" id="IPR025965">
    <property type="entry name" value="FlgD/Vpr_Ig-like"/>
</dbReference>
<dbReference type="InterPro" id="IPR012334">
    <property type="entry name" value="Pectin_lyas_fold"/>
</dbReference>
<dbReference type="InterPro" id="IPR000601">
    <property type="entry name" value="PKD_dom"/>
</dbReference>
<dbReference type="SUPFAM" id="SSF49299">
    <property type="entry name" value="PKD domain"/>
    <property type="match status" value="1"/>
</dbReference>
<feature type="region of interest" description="Disordered" evidence="1">
    <location>
        <begin position="1"/>
        <end position="29"/>
    </location>
</feature>
<dbReference type="Gene3D" id="2.60.40.4070">
    <property type="match status" value="1"/>
</dbReference>
<dbReference type="InterPro" id="IPR006626">
    <property type="entry name" value="PbH1"/>
</dbReference>
<dbReference type="NCBIfam" id="TIGR03804">
    <property type="entry name" value="para_beta_helix"/>
    <property type="match status" value="1"/>
</dbReference>
<evidence type="ECO:0000259" key="2">
    <source>
        <dbReference type="PROSITE" id="PS50093"/>
    </source>
</evidence>
<dbReference type="InterPro" id="IPR013783">
    <property type="entry name" value="Ig-like_fold"/>
</dbReference>
<dbReference type="Gene3D" id="2.60.120.260">
    <property type="entry name" value="Galactose-binding domain-like"/>
    <property type="match status" value="1"/>
</dbReference>
<dbReference type="Pfam" id="PF05048">
    <property type="entry name" value="NosD"/>
    <property type="match status" value="1"/>
</dbReference>
<dbReference type="AlphaFoldDB" id="A0A538U432"/>
<accession>A0A538U432</accession>
<dbReference type="EMBL" id="VBPB01000212">
    <property type="protein sequence ID" value="TMQ70660.1"/>
    <property type="molecule type" value="Genomic_DNA"/>
</dbReference>
<dbReference type="Pfam" id="PF13860">
    <property type="entry name" value="FlgD_ig"/>
    <property type="match status" value="1"/>
</dbReference>
<protein>
    <submittedName>
        <fullName evidence="3">PKD domain-containing protein</fullName>
    </submittedName>
</protein>
<sequence>MDRCRLVASPANSKRGAEPAEPWRPARPPHRAIGARRAAFMMAALSAALWTAPVRATDYYVDAANPSCSDAGPGSSTAPYCSIGAALAAHHDPGTTLHVRPGVYREQVTFPASGAAGSPIVIVADDTGTERVVVDGSDDFSSPALWVQSSGDVWRAASVSWPPRQVFADGARLTPSTAAPATLPARSFTWVTGEGLYVNAGGGSPAGHGALVGHRAFGFLASAKAWIAIRGFAVAHCEDRGIQLASACTDAEVIGNTVRFAGRYGINLTGGSSIRVAANRVFDSGDHGIALTSGATGCTIEDNEAARSVFASAREANGLYLFGCPGNTIRRNRWHHNQDSGEQLQSSSNQNVSIENLSWSNGDHGYDHLASTGTVHIGDVAWGNFNDGFSIEGNATGCQLFDVIAVDNGLTTNEYDLWVDANSTAGFTSDDNLFWNSTAQPPVKVGTTIYARVADYSAATGQDTRTVQADPRFVAPAGGDFHLRAGSPAIDDANSGVAGWPDRDAEGHARVDDPSTPNTGRGPVLYADRGALEFVSVVTNQPPVARLTVTPSSGTAPLAVRADASASSDPDGRIVSYRFDFGDGTVVGPQAGATAAHTYGAGHWTARVVVTDDGGATGSASATVDVTAAAANLCGNPSFESNTAGWAAVGGATIQRVSGGYDGAFSLLVSPPLLGLDAFGVTDSPDWVSATPGSGIRYRFSAWVRSDAAVGRVRLRVRELNGALTGAWVESSAITLLSAWQQLQVEIVTQQAGSALDMEVVSDPAVVTQAFRLDEVVIAIATGGAMVAAVPEGTGLAPPDLLPNPVADAARLSFETAAEGPAVVVIYDLAGRRVRRLLDDPRLNAGRHELAFDARGDDGQRLAPGIYYYTVRAPSGGGRGRFVVVR</sequence>
<dbReference type="InterPro" id="IPR022409">
    <property type="entry name" value="PKD/Chitinase_dom"/>
</dbReference>
<feature type="domain" description="PKD" evidence="2">
    <location>
        <begin position="543"/>
        <end position="633"/>
    </location>
</feature>
<dbReference type="Pfam" id="PF18911">
    <property type="entry name" value="PKD_4"/>
    <property type="match status" value="1"/>
</dbReference>
<comment type="caution">
    <text evidence="3">The sequence shown here is derived from an EMBL/GenBank/DDBJ whole genome shotgun (WGS) entry which is preliminary data.</text>
</comment>
<evidence type="ECO:0000256" key="1">
    <source>
        <dbReference type="SAM" id="MobiDB-lite"/>
    </source>
</evidence>
<dbReference type="Gene3D" id="2.160.20.10">
    <property type="entry name" value="Single-stranded right-handed beta-helix, Pectin lyase-like"/>
    <property type="match status" value="1"/>
</dbReference>
<dbReference type="SUPFAM" id="SSF51126">
    <property type="entry name" value="Pectin lyase-like"/>
    <property type="match status" value="1"/>
</dbReference>
<dbReference type="Proteomes" id="UP000319771">
    <property type="component" value="Unassembled WGS sequence"/>
</dbReference>
<evidence type="ECO:0000313" key="3">
    <source>
        <dbReference type="EMBL" id="TMQ70660.1"/>
    </source>
</evidence>
<dbReference type="SMART" id="SM00710">
    <property type="entry name" value="PbH1"/>
    <property type="match status" value="4"/>
</dbReference>
<dbReference type="InterPro" id="IPR035986">
    <property type="entry name" value="PKD_dom_sf"/>
</dbReference>
<proteinExistence type="predicted"/>
<dbReference type="SMART" id="SM00089">
    <property type="entry name" value="PKD"/>
    <property type="match status" value="1"/>
</dbReference>
<dbReference type="InterPro" id="IPR011050">
    <property type="entry name" value="Pectin_lyase_fold/virulence"/>
</dbReference>
<dbReference type="InterPro" id="IPR022441">
    <property type="entry name" value="Para_beta_helix_rpt-2"/>
</dbReference>
<dbReference type="SUPFAM" id="SSF49785">
    <property type="entry name" value="Galactose-binding domain-like"/>
    <property type="match status" value="1"/>
</dbReference>
<organism evidence="3 4">
    <name type="scientific">Eiseniibacteriota bacterium</name>
    <dbReference type="NCBI Taxonomy" id="2212470"/>
    <lineage>
        <taxon>Bacteria</taxon>
        <taxon>Candidatus Eiseniibacteriota</taxon>
    </lineage>
</organism>
<dbReference type="PROSITE" id="PS50093">
    <property type="entry name" value="PKD"/>
    <property type="match status" value="1"/>
</dbReference>
<gene>
    <name evidence="3" type="ORF">E6K81_12090</name>
</gene>